<dbReference type="EMBL" id="BA000004">
    <property type="protein sequence ID" value="BAB05599.1"/>
    <property type="molecule type" value="Genomic_DNA"/>
</dbReference>
<sequence>MSWFISRKDIAYISRGAKLLGCGGGGDTKTTQRLLESIMKEDDQINVLQYEDLTEQVVATVCFAGSPILYEEQLPRGDEGQMVFQEYQLKTNKKIDAVISAEIGGMNALIPLVVALQTGCAVVDGDGMGRAFPEFTMTTFYMHGLPISPLILLTRDGKQHLIEGAANDRIVRDNRQLLNMHGGFGHFICCGADANVVKNMMVSGTLKLAYRLGRAMEQDQLSAAAGWTAVEDEWENSIYGKPTLLIKGTVESVVRTFDQEQIVGELTIIGKQRFIGTTLTVSFHNEFIAVKKEGQYLVMVPDLIIIVNAKTFLPYTTNEIQRGMSVLIYAIPAPNVLRQKQMIDHVGPQAYGLDVPYEPFF</sequence>
<evidence type="ECO:0000259" key="1">
    <source>
        <dbReference type="Pfam" id="PF06032"/>
    </source>
</evidence>
<evidence type="ECO:0000313" key="4">
    <source>
        <dbReference type="Proteomes" id="UP000001258"/>
    </source>
</evidence>
<reference evidence="3 4" key="1">
    <citation type="journal article" date="2000" name="Nucleic Acids Res.">
        <title>Complete genome sequence of the alkaliphilic bacterium Bacillus halodurans and genomic sequence comparison with Bacillus subtilis.</title>
        <authorList>
            <person name="Takami H."/>
            <person name="Nakasone K."/>
            <person name="Takaki Y."/>
            <person name="Maeno G."/>
            <person name="Sasaki R."/>
            <person name="Masui N."/>
            <person name="Fuji F."/>
            <person name="Hirama C."/>
            <person name="Nakamura Y."/>
            <person name="Ogasawara N."/>
            <person name="Kuhara S."/>
            <person name="Horikoshi K."/>
        </authorList>
    </citation>
    <scope>NUCLEOTIDE SEQUENCE [LARGE SCALE GENOMIC DNA]</scope>
    <source>
        <strain evidence="4">ATCC BAA-125 / DSM 18197 / FERM 7344 / JCM 9153 / C-125</strain>
    </source>
</reference>
<dbReference type="OrthoDB" id="7441206at2"/>
<organism evidence="3 4">
    <name type="scientific">Halalkalibacterium halodurans (strain ATCC BAA-125 / DSM 18197 / FERM 7344 / JCM 9153 / C-125)</name>
    <name type="common">Bacillus halodurans</name>
    <dbReference type="NCBI Taxonomy" id="272558"/>
    <lineage>
        <taxon>Bacteria</taxon>
        <taxon>Bacillati</taxon>
        <taxon>Bacillota</taxon>
        <taxon>Bacilli</taxon>
        <taxon>Bacillales</taxon>
        <taxon>Bacillaceae</taxon>
        <taxon>Halalkalibacterium (ex Joshi et al. 2022)</taxon>
    </lineage>
</organism>
<dbReference type="DNASU" id="892634"/>
<dbReference type="Gene3D" id="2.40.390.10">
    <property type="entry name" value="CV3147-like"/>
    <property type="match status" value="1"/>
</dbReference>
<evidence type="ECO:0000313" key="3">
    <source>
        <dbReference type="EMBL" id="BAB05599.1"/>
    </source>
</evidence>
<protein>
    <submittedName>
        <fullName evidence="3">BH1880 protein</fullName>
    </submittedName>
</protein>
<dbReference type="RefSeq" id="WP_010898041.1">
    <property type="nucleotide sequence ID" value="NC_002570.2"/>
</dbReference>
<dbReference type="InterPro" id="IPR010318">
    <property type="entry name" value="S-Me-THD_N"/>
</dbReference>
<dbReference type="SMR" id="Q9KBP5"/>
<dbReference type="InterPro" id="IPR024071">
    <property type="entry name" value="S-Me-THD_C_sf"/>
</dbReference>
<dbReference type="Pfam" id="PF20906">
    <property type="entry name" value="S-Me-THD_C"/>
    <property type="match status" value="1"/>
</dbReference>
<dbReference type="PIR" id="H83884">
    <property type="entry name" value="H83884"/>
</dbReference>
<gene>
    <name evidence="3" type="ordered locus">BH1880</name>
</gene>
<dbReference type="AlphaFoldDB" id="Q9KBP5"/>
<dbReference type="Pfam" id="PF06032">
    <property type="entry name" value="S-Me-THD_N"/>
    <property type="match status" value="1"/>
</dbReference>
<dbReference type="STRING" id="272558.gene:10727778"/>
<evidence type="ECO:0000259" key="2">
    <source>
        <dbReference type="Pfam" id="PF20906"/>
    </source>
</evidence>
<dbReference type="KEGG" id="bha:BH1880"/>
<dbReference type="HOGENOM" id="CLU_038930_0_1_9"/>
<dbReference type="Proteomes" id="UP000001258">
    <property type="component" value="Chromosome"/>
</dbReference>
<name>Q9KBP5_HALH5</name>
<dbReference type="eggNOG" id="COG3535">
    <property type="taxonomic scope" value="Bacteria"/>
</dbReference>
<dbReference type="InterPro" id="IPR027479">
    <property type="entry name" value="S-Me-THD_N_sf"/>
</dbReference>
<accession>Q9KBP5</accession>
<feature type="domain" description="S-Me-THD-like C-terminal" evidence="2">
    <location>
        <begin position="169"/>
        <end position="359"/>
    </location>
</feature>
<dbReference type="InterPro" id="IPR048350">
    <property type="entry name" value="S-Me-THD-like_C"/>
</dbReference>
<dbReference type="Gene3D" id="3.40.1610.10">
    <property type="entry name" value="CV3147-like domain"/>
    <property type="match status" value="1"/>
</dbReference>
<feature type="domain" description="S-Me-THD N-terminal" evidence="1">
    <location>
        <begin position="8"/>
        <end position="163"/>
    </location>
</feature>
<dbReference type="SUPFAM" id="SSF160991">
    <property type="entry name" value="CV3147-like"/>
    <property type="match status" value="1"/>
</dbReference>
<keyword evidence="4" id="KW-1185">Reference proteome</keyword>
<proteinExistence type="predicted"/>